<dbReference type="Proteomes" id="UP000269265">
    <property type="component" value="Unassembled WGS sequence"/>
</dbReference>
<gene>
    <name evidence="2" type="ORF">EIP75_10690</name>
</gene>
<dbReference type="Gene3D" id="2.40.360.10">
    <property type="entry name" value="YmcC-like"/>
    <property type="match status" value="1"/>
</dbReference>
<comment type="caution">
    <text evidence="2">The sequence shown here is derived from an EMBL/GenBank/DDBJ whole genome shotgun (WGS) entry which is preliminary data.</text>
</comment>
<dbReference type="AlphaFoldDB" id="A0A3R8TTB2"/>
<reference evidence="2 3" key="1">
    <citation type="submission" date="2018-12" db="EMBL/GenBank/DDBJ databases">
        <title>The whole draft genome of Aquabacterium sp. SJQ9.</title>
        <authorList>
            <person name="Sun L."/>
            <person name="Gao X."/>
            <person name="Chen W."/>
            <person name="Huang K."/>
        </authorList>
    </citation>
    <scope>NUCLEOTIDE SEQUENCE [LARGE SCALE GENOMIC DNA]</scope>
    <source>
        <strain evidence="2 3">SJQ9</strain>
    </source>
</reference>
<organism evidence="2 3">
    <name type="scientific">Aquabacterium soli</name>
    <dbReference type="NCBI Taxonomy" id="2493092"/>
    <lineage>
        <taxon>Bacteria</taxon>
        <taxon>Pseudomonadati</taxon>
        <taxon>Pseudomonadota</taxon>
        <taxon>Betaproteobacteria</taxon>
        <taxon>Burkholderiales</taxon>
        <taxon>Aquabacterium</taxon>
    </lineage>
</organism>
<dbReference type="PROSITE" id="PS51257">
    <property type="entry name" value="PROKAR_LIPOPROTEIN"/>
    <property type="match status" value="1"/>
</dbReference>
<protein>
    <recommendedName>
        <fullName evidence="4">YjbF family lipoprotein</fullName>
    </recommendedName>
</protein>
<evidence type="ECO:0000313" key="2">
    <source>
        <dbReference type="EMBL" id="RRS04352.1"/>
    </source>
</evidence>
<keyword evidence="1" id="KW-0732">Signal</keyword>
<evidence type="ECO:0000256" key="1">
    <source>
        <dbReference type="SAM" id="SignalP"/>
    </source>
</evidence>
<evidence type="ECO:0008006" key="4">
    <source>
        <dbReference type="Google" id="ProtNLM"/>
    </source>
</evidence>
<evidence type="ECO:0000313" key="3">
    <source>
        <dbReference type="Proteomes" id="UP000269265"/>
    </source>
</evidence>
<proteinExistence type="predicted"/>
<dbReference type="EMBL" id="RSED01000007">
    <property type="protein sequence ID" value="RRS04352.1"/>
    <property type="molecule type" value="Genomic_DNA"/>
</dbReference>
<feature type="signal peptide" evidence="1">
    <location>
        <begin position="1"/>
        <end position="35"/>
    </location>
</feature>
<feature type="chain" id="PRO_5018556148" description="YjbF family lipoprotein" evidence="1">
    <location>
        <begin position="36"/>
        <end position="229"/>
    </location>
</feature>
<keyword evidence="3" id="KW-1185">Reference proteome</keyword>
<accession>A0A3R8TTB2</accession>
<dbReference type="InterPro" id="IPR023373">
    <property type="entry name" value="YmcC_sf"/>
</dbReference>
<sequence>MSMARCLNKAIRVALWAVSGTSLCLMTACSSSQSAAFMALRNVARPNAAIDSSPLNPKLTYLRVTVNDKPLLMVLGYVDRSSSEWPEQVWYSASGEVLRLRAGRLAGLVGTPVEWRSVRWPAGLPAWGAEPVSPAPYKRLLDEMPGYRLGVEDTLRLQAIAPPGSTAWRGSASADVRWYQEVPSSGSTSARYAVRQTASGAVPVYGEQCLAADFCLTWQSWPPLPKTTP</sequence>
<name>A0A3R8TTB2_9BURK</name>
<dbReference type="SUPFAM" id="SSF159270">
    <property type="entry name" value="YmcC-like"/>
    <property type="match status" value="1"/>
</dbReference>